<sequence length="24" mass="2759">MAGERLMHTMVNHDGKIGQPVHNW</sequence>
<reference evidence="2" key="1">
    <citation type="submission" date="2018-01" db="EMBL/GenBank/DDBJ databases">
        <authorList>
            <person name="Clerissi C."/>
        </authorList>
    </citation>
    <scope>NUCLEOTIDE SEQUENCE</scope>
    <source>
        <strain evidence="2">Cupriavidus taiwanensis STM 8556</strain>
    </source>
</reference>
<protein>
    <submittedName>
        <fullName evidence="2">Uncharacterized protein</fullName>
    </submittedName>
</protein>
<dbReference type="AlphaFoldDB" id="A0A375EAZ5"/>
<feature type="compositionally biased region" description="Basic and acidic residues" evidence="1">
    <location>
        <begin position="1"/>
        <end position="16"/>
    </location>
</feature>
<evidence type="ECO:0000256" key="1">
    <source>
        <dbReference type="SAM" id="MobiDB-lite"/>
    </source>
</evidence>
<evidence type="ECO:0000313" key="2">
    <source>
        <dbReference type="EMBL" id="SOZ73630.1"/>
    </source>
</evidence>
<proteinExistence type="predicted"/>
<dbReference type="Proteomes" id="UP000256952">
    <property type="component" value="Chromosome CBM2613_b"/>
</dbReference>
<gene>
    <name evidence="2" type="ORF">CBM2613_B60007</name>
</gene>
<name>A0A375EAZ5_9BURK</name>
<organism evidence="2">
    <name type="scientific">Cupriavidus taiwanensis</name>
    <dbReference type="NCBI Taxonomy" id="164546"/>
    <lineage>
        <taxon>Bacteria</taxon>
        <taxon>Pseudomonadati</taxon>
        <taxon>Pseudomonadota</taxon>
        <taxon>Betaproteobacteria</taxon>
        <taxon>Burkholderiales</taxon>
        <taxon>Burkholderiaceae</taxon>
        <taxon>Cupriavidus</taxon>
    </lineage>
</organism>
<feature type="region of interest" description="Disordered" evidence="1">
    <location>
        <begin position="1"/>
        <end position="24"/>
    </location>
</feature>
<comment type="caution">
    <text evidence="2">The sequence shown here is derived from an EMBL/GenBank/DDBJ whole genome shotgun (WGS) entry which is preliminary data.</text>
</comment>
<accession>A0A375EAZ5</accession>
<dbReference type="EMBL" id="OFTH01000048">
    <property type="protein sequence ID" value="SOZ73630.1"/>
    <property type="molecule type" value="Genomic_DNA"/>
</dbReference>